<dbReference type="OrthoDB" id="998593at2759"/>
<dbReference type="EMBL" id="KZ451971">
    <property type="protein sequence ID" value="PKA56560.1"/>
    <property type="molecule type" value="Genomic_DNA"/>
</dbReference>
<keyword evidence="2" id="KW-1185">Reference proteome</keyword>
<evidence type="ECO:0000313" key="1">
    <source>
        <dbReference type="EMBL" id="PKA56560.1"/>
    </source>
</evidence>
<dbReference type="AlphaFoldDB" id="A0A2I0ALY0"/>
<evidence type="ECO:0008006" key="3">
    <source>
        <dbReference type="Google" id="ProtNLM"/>
    </source>
</evidence>
<dbReference type="PANTHER" id="PTHR46148">
    <property type="entry name" value="CHROMO DOMAIN-CONTAINING PROTEIN"/>
    <property type="match status" value="1"/>
</dbReference>
<reference evidence="1 2" key="1">
    <citation type="journal article" date="2017" name="Nature">
        <title>The Apostasia genome and the evolution of orchids.</title>
        <authorList>
            <person name="Zhang G.Q."/>
            <person name="Liu K.W."/>
            <person name="Li Z."/>
            <person name="Lohaus R."/>
            <person name="Hsiao Y.Y."/>
            <person name="Niu S.C."/>
            <person name="Wang J.Y."/>
            <person name="Lin Y.C."/>
            <person name="Xu Q."/>
            <person name="Chen L.J."/>
            <person name="Yoshida K."/>
            <person name="Fujiwara S."/>
            <person name="Wang Z.W."/>
            <person name="Zhang Y.Q."/>
            <person name="Mitsuda N."/>
            <person name="Wang M."/>
            <person name="Liu G.H."/>
            <person name="Pecoraro L."/>
            <person name="Huang H.X."/>
            <person name="Xiao X.J."/>
            <person name="Lin M."/>
            <person name="Wu X.Y."/>
            <person name="Wu W.L."/>
            <person name="Chen Y.Y."/>
            <person name="Chang S.B."/>
            <person name="Sakamoto S."/>
            <person name="Ohme-Takagi M."/>
            <person name="Yagi M."/>
            <person name="Zeng S.J."/>
            <person name="Shen C.Y."/>
            <person name="Yeh C.M."/>
            <person name="Luo Y.B."/>
            <person name="Tsai W.C."/>
            <person name="Van de Peer Y."/>
            <person name="Liu Z.J."/>
        </authorList>
    </citation>
    <scope>NUCLEOTIDE SEQUENCE [LARGE SCALE GENOMIC DNA]</scope>
    <source>
        <strain evidence="2">cv. Shenzhen</strain>
        <tissue evidence="1">Stem</tissue>
    </source>
</reference>
<evidence type="ECO:0000313" key="2">
    <source>
        <dbReference type="Proteomes" id="UP000236161"/>
    </source>
</evidence>
<organism evidence="1 2">
    <name type="scientific">Apostasia shenzhenica</name>
    <dbReference type="NCBI Taxonomy" id="1088818"/>
    <lineage>
        <taxon>Eukaryota</taxon>
        <taxon>Viridiplantae</taxon>
        <taxon>Streptophyta</taxon>
        <taxon>Embryophyta</taxon>
        <taxon>Tracheophyta</taxon>
        <taxon>Spermatophyta</taxon>
        <taxon>Magnoliopsida</taxon>
        <taxon>Liliopsida</taxon>
        <taxon>Asparagales</taxon>
        <taxon>Orchidaceae</taxon>
        <taxon>Apostasioideae</taxon>
        <taxon>Apostasia</taxon>
    </lineage>
</organism>
<name>A0A2I0ALY0_9ASPA</name>
<gene>
    <name evidence="1" type="ORF">AXF42_Ash015333</name>
</gene>
<proteinExistence type="predicted"/>
<dbReference type="Proteomes" id="UP000236161">
    <property type="component" value="Unassembled WGS sequence"/>
</dbReference>
<dbReference type="PANTHER" id="PTHR46148:SF57">
    <property type="entry name" value="OS12G0499874 PROTEIN"/>
    <property type="match status" value="1"/>
</dbReference>
<accession>A0A2I0ALY0</accession>
<sequence>MLPSELEGIHDVFHISMLRKYVPDPSQVVQFDSKQMKIESNLSYKEEPIRILARDVK</sequence>
<protein>
    <recommendedName>
        <fullName evidence="3">Receptor-like protein kinase</fullName>
    </recommendedName>
</protein>